<reference evidence="2" key="1">
    <citation type="journal article" date="2021" name="Proc. Natl. Acad. Sci. U.S.A.">
        <title>A Catalog of Tens of Thousands of Viruses from Human Metagenomes Reveals Hidden Associations with Chronic Diseases.</title>
        <authorList>
            <person name="Tisza M.J."/>
            <person name="Buck C.B."/>
        </authorList>
    </citation>
    <scope>NUCLEOTIDE SEQUENCE</scope>
    <source>
        <strain evidence="2">Ct17M4</strain>
    </source>
</reference>
<dbReference type="EMBL" id="BK015938">
    <property type="protein sequence ID" value="DAF86156.1"/>
    <property type="molecule type" value="Genomic_DNA"/>
</dbReference>
<feature type="domain" description="Rho termination factor-like N-terminal" evidence="1">
    <location>
        <begin position="64"/>
        <end position="97"/>
    </location>
</feature>
<dbReference type="InterPro" id="IPR011112">
    <property type="entry name" value="Rho-like_N"/>
</dbReference>
<proteinExistence type="predicted"/>
<accession>A0A8S5TVC5</accession>
<organism evidence="2">
    <name type="scientific">Myoviridae sp. ct17M4</name>
    <dbReference type="NCBI Taxonomy" id="2825016"/>
    <lineage>
        <taxon>Viruses</taxon>
        <taxon>Duplodnaviria</taxon>
        <taxon>Heunggongvirae</taxon>
        <taxon>Uroviricota</taxon>
        <taxon>Caudoviricetes</taxon>
    </lineage>
</organism>
<sequence>MAILINRTNHAIFFGSTMLVPARPTEVVGKLTDIKKQYPGIASAMTNGLIESVTAKAAAEALSELASKTLEEIQAYAKEKGIDLTGKTTKEEMLAAVSGV</sequence>
<dbReference type="Pfam" id="PF07498">
    <property type="entry name" value="Rho_N"/>
    <property type="match status" value="1"/>
</dbReference>
<evidence type="ECO:0000313" key="2">
    <source>
        <dbReference type="EMBL" id="DAF86156.1"/>
    </source>
</evidence>
<protein>
    <submittedName>
        <fullName evidence="2">HeH/LEM domain</fullName>
    </submittedName>
</protein>
<name>A0A8S5TVC5_9CAUD</name>
<evidence type="ECO:0000259" key="1">
    <source>
        <dbReference type="Pfam" id="PF07498"/>
    </source>
</evidence>